<evidence type="ECO:0000259" key="1">
    <source>
        <dbReference type="Pfam" id="PF13966"/>
    </source>
</evidence>
<accession>A0ABU6XAE3</accession>
<proteinExistence type="predicted"/>
<evidence type="ECO:0000313" key="3">
    <source>
        <dbReference type="Proteomes" id="UP001341840"/>
    </source>
</evidence>
<feature type="domain" description="Reverse transcriptase zinc-binding" evidence="1">
    <location>
        <begin position="2"/>
        <end position="46"/>
    </location>
</feature>
<dbReference type="EMBL" id="JASCZI010211605">
    <property type="protein sequence ID" value="MED6195015.1"/>
    <property type="molecule type" value="Genomic_DNA"/>
</dbReference>
<dbReference type="Pfam" id="PF13966">
    <property type="entry name" value="zf-RVT"/>
    <property type="match status" value="1"/>
</dbReference>
<gene>
    <name evidence="2" type="ORF">PIB30_117069</name>
</gene>
<protein>
    <recommendedName>
        <fullName evidence="1">Reverse transcriptase zinc-binding domain-containing protein</fullName>
    </recommendedName>
</protein>
<sequence length="130" mass="15195">MHNGLLVRHRLKSRIPNVVDECPRYGDLVETVIHCLNQCPFASEVWRLTDSHGLTAPDGSSTFWYWWLRVMQGLKRKPNYRSSSSIFSAVLWKLWNERNLRIFEGVTNSLDSVVSAAKELIREYHQFHPP</sequence>
<comment type="caution">
    <text evidence="2">The sequence shown here is derived from an EMBL/GenBank/DDBJ whole genome shotgun (WGS) entry which is preliminary data.</text>
</comment>
<organism evidence="2 3">
    <name type="scientific">Stylosanthes scabra</name>
    <dbReference type="NCBI Taxonomy" id="79078"/>
    <lineage>
        <taxon>Eukaryota</taxon>
        <taxon>Viridiplantae</taxon>
        <taxon>Streptophyta</taxon>
        <taxon>Embryophyta</taxon>
        <taxon>Tracheophyta</taxon>
        <taxon>Spermatophyta</taxon>
        <taxon>Magnoliopsida</taxon>
        <taxon>eudicotyledons</taxon>
        <taxon>Gunneridae</taxon>
        <taxon>Pentapetalae</taxon>
        <taxon>rosids</taxon>
        <taxon>fabids</taxon>
        <taxon>Fabales</taxon>
        <taxon>Fabaceae</taxon>
        <taxon>Papilionoideae</taxon>
        <taxon>50 kb inversion clade</taxon>
        <taxon>dalbergioids sensu lato</taxon>
        <taxon>Dalbergieae</taxon>
        <taxon>Pterocarpus clade</taxon>
        <taxon>Stylosanthes</taxon>
    </lineage>
</organism>
<dbReference type="InterPro" id="IPR026960">
    <property type="entry name" value="RVT-Znf"/>
</dbReference>
<keyword evidence="3" id="KW-1185">Reference proteome</keyword>
<name>A0ABU6XAE3_9FABA</name>
<dbReference type="Proteomes" id="UP001341840">
    <property type="component" value="Unassembled WGS sequence"/>
</dbReference>
<reference evidence="2 3" key="1">
    <citation type="journal article" date="2023" name="Plants (Basel)">
        <title>Bridging the Gap: Combining Genomics and Transcriptomics Approaches to Understand Stylosanthes scabra, an Orphan Legume from the Brazilian Caatinga.</title>
        <authorList>
            <person name="Ferreira-Neto J.R.C."/>
            <person name="da Silva M.D."/>
            <person name="Binneck E."/>
            <person name="de Melo N.F."/>
            <person name="da Silva R.H."/>
            <person name="de Melo A.L.T.M."/>
            <person name="Pandolfi V."/>
            <person name="Bustamante F.O."/>
            <person name="Brasileiro-Vidal A.C."/>
            <person name="Benko-Iseppon A.M."/>
        </authorList>
    </citation>
    <scope>NUCLEOTIDE SEQUENCE [LARGE SCALE GENOMIC DNA]</scope>
    <source>
        <tissue evidence="2">Leaves</tissue>
    </source>
</reference>
<evidence type="ECO:0000313" key="2">
    <source>
        <dbReference type="EMBL" id="MED6195015.1"/>
    </source>
</evidence>